<evidence type="ECO:0000313" key="2">
    <source>
        <dbReference type="Proteomes" id="UP000076532"/>
    </source>
</evidence>
<keyword evidence="2" id="KW-1185">Reference proteome</keyword>
<protein>
    <submittedName>
        <fullName evidence="1">Uncharacterized protein</fullName>
    </submittedName>
</protein>
<evidence type="ECO:0000313" key="1">
    <source>
        <dbReference type="EMBL" id="KZP31587.1"/>
    </source>
</evidence>
<dbReference type="Proteomes" id="UP000076532">
    <property type="component" value="Unassembled WGS sequence"/>
</dbReference>
<name>A0A166UDI6_9AGAM</name>
<accession>A0A166UDI6</accession>
<organism evidence="1 2">
    <name type="scientific">Athelia psychrophila</name>
    <dbReference type="NCBI Taxonomy" id="1759441"/>
    <lineage>
        <taxon>Eukaryota</taxon>
        <taxon>Fungi</taxon>
        <taxon>Dikarya</taxon>
        <taxon>Basidiomycota</taxon>
        <taxon>Agaricomycotina</taxon>
        <taxon>Agaricomycetes</taxon>
        <taxon>Agaricomycetidae</taxon>
        <taxon>Atheliales</taxon>
        <taxon>Atheliaceae</taxon>
        <taxon>Athelia</taxon>
    </lineage>
</organism>
<dbReference type="EMBL" id="KV417489">
    <property type="protein sequence ID" value="KZP31587.1"/>
    <property type="molecule type" value="Genomic_DNA"/>
</dbReference>
<proteinExistence type="predicted"/>
<gene>
    <name evidence="1" type="ORF">FIBSPDRAFT_849553</name>
</gene>
<sequence length="157" mass="18044">MSSKWYYSKPLIGEVNIAKTVYCLYVEIHRELRLASFKQQLPPVPGKWEQRFSAKPPPPRAPGTQQEIDEYNGLKCQGMSLGTLLIIFEGGLVDLDAEVAGIHKRLGHHLTRAKYSLYYMRKDRTRFQEEISHIKDQIARVEYILAMKYGSVVPAAY</sequence>
<dbReference type="AlphaFoldDB" id="A0A166UDI6"/>
<reference evidence="1 2" key="1">
    <citation type="journal article" date="2016" name="Mol. Biol. Evol.">
        <title>Comparative Genomics of Early-Diverging Mushroom-Forming Fungi Provides Insights into the Origins of Lignocellulose Decay Capabilities.</title>
        <authorList>
            <person name="Nagy L.G."/>
            <person name="Riley R."/>
            <person name="Tritt A."/>
            <person name="Adam C."/>
            <person name="Daum C."/>
            <person name="Floudas D."/>
            <person name="Sun H."/>
            <person name="Yadav J.S."/>
            <person name="Pangilinan J."/>
            <person name="Larsson K.H."/>
            <person name="Matsuura K."/>
            <person name="Barry K."/>
            <person name="Labutti K."/>
            <person name="Kuo R."/>
            <person name="Ohm R.A."/>
            <person name="Bhattacharya S.S."/>
            <person name="Shirouzu T."/>
            <person name="Yoshinaga Y."/>
            <person name="Martin F.M."/>
            <person name="Grigoriev I.V."/>
            <person name="Hibbett D.S."/>
        </authorList>
    </citation>
    <scope>NUCLEOTIDE SEQUENCE [LARGE SCALE GENOMIC DNA]</scope>
    <source>
        <strain evidence="1 2">CBS 109695</strain>
    </source>
</reference>